<organism evidence="2">
    <name type="scientific">Sesamum angustifolium</name>
    <dbReference type="NCBI Taxonomy" id="2727405"/>
    <lineage>
        <taxon>Eukaryota</taxon>
        <taxon>Viridiplantae</taxon>
        <taxon>Streptophyta</taxon>
        <taxon>Embryophyta</taxon>
        <taxon>Tracheophyta</taxon>
        <taxon>Spermatophyta</taxon>
        <taxon>Magnoliopsida</taxon>
        <taxon>eudicotyledons</taxon>
        <taxon>Gunneridae</taxon>
        <taxon>Pentapetalae</taxon>
        <taxon>asterids</taxon>
        <taxon>lamiids</taxon>
        <taxon>Lamiales</taxon>
        <taxon>Pedaliaceae</taxon>
        <taxon>Sesamum</taxon>
    </lineage>
</organism>
<feature type="region of interest" description="Disordered" evidence="1">
    <location>
        <begin position="98"/>
        <end position="124"/>
    </location>
</feature>
<reference evidence="2" key="2">
    <citation type="journal article" date="2024" name="Plant">
        <title>Genomic evolution and insights into agronomic trait innovations of Sesamum species.</title>
        <authorList>
            <person name="Miao H."/>
            <person name="Wang L."/>
            <person name="Qu L."/>
            <person name="Liu H."/>
            <person name="Sun Y."/>
            <person name="Le M."/>
            <person name="Wang Q."/>
            <person name="Wei S."/>
            <person name="Zheng Y."/>
            <person name="Lin W."/>
            <person name="Duan Y."/>
            <person name="Cao H."/>
            <person name="Xiong S."/>
            <person name="Wang X."/>
            <person name="Wei L."/>
            <person name="Li C."/>
            <person name="Ma Q."/>
            <person name="Ju M."/>
            <person name="Zhao R."/>
            <person name="Li G."/>
            <person name="Mu C."/>
            <person name="Tian Q."/>
            <person name="Mei H."/>
            <person name="Zhang T."/>
            <person name="Gao T."/>
            <person name="Zhang H."/>
        </authorList>
    </citation>
    <scope>NUCLEOTIDE SEQUENCE</scope>
    <source>
        <strain evidence="2">G01</strain>
    </source>
</reference>
<evidence type="ECO:0000313" key="2">
    <source>
        <dbReference type="EMBL" id="KAL0284272.1"/>
    </source>
</evidence>
<dbReference type="AlphaFoldDB" id="A0AAW2IR29"/>
<dbReference type="EMBL" id="JACGWK010001664">
    <property type="protein sequence ID" value="KAL0284272.1"/>
    <property type="molecule type" value="Genomic_DNA"/>
</dbReference>
<reference evidence="2" key="1">
    <citation type="submission" date="2020-06" db="EMBL/GenBank/DDBJ databases">
        <authorList>
            <person name="Li T."/>
            <person name="Hu X."/>
            <person name="Zhang T."/>
            <person name="Song X."/>
            <person name="Zhang H."/>
            <person name="Dai N."/>
            <person name="Sheng W."/>
            <person name="Hou X."/>
            <person name="Wei L."/>
        </authorList>
    </citation>
    <scope>NUCLEOTIDE SEQUENCE</scope>
    <source>
        <strain evidence="2">G01</strain>
        <tissue evidence="2">Leaf</tissue>
    </source>
</reference>
<sequence>MIEGSFVREHGVMMLSLVNKLKDLYVDLDIEDTYIDAILHYLPPSFDKFIVNYNMNRLDTILQKVINMLLQYEATIKNSTSSVLVEEASTFKVKGKDVKHSKRKKVETASTVARTSSAPVTPLY</sequence>
<feature type="compositionally biased region" description="Polar residues" evidence="1">
    <location>
        <begin position="108"/>
        <end position="124"/>
    </location>
</feature>
<evidence type="ECO:0000256" key="1">
    <source>
        <dbReference type="SAM" id="MobiDB-lite"/>
    </source>
</evidence>
<accession>A0AAW2IR29</accession>
<comment type="caution">
    <text evidence="2">The sequence shown here is derived from an EMBL/GenBank/DDBJ whole genome shotgun (WGS) entry which is preliminary data.</text>
</comment>
<proteinExistence type="predicted"/>
<gene>
    <name evidence="2" type="ORF">Sangu_2835600</name>
</gene>
<evidence type="ECO:0008006" key="3">
    <source>
        <dbReference type="Google" id="ProtNLM"/>
    </source>
</evidence>
<protein>
    <recommendedName>
        <fullName evidence="3">UBN2 domain-containing protein</fullName>
    </recommendedName>
</protein>
<name>A0AAW2IR29_9LAMI</name>